<sequence length="169" mass="18832">MRNVEHQDGRSQDGMPRDGMPRNGVANHQIPRQETLAAEPLPADTQDFGTPVDDRPAESLPVADRPADSLPVDETGPAAGDAAVTGGDLFPGDAATRLRERWRELQADFVDDPQRAVREADDVVDEVLRTITEHRQRLAGEWQGDTDTEHLRLAMREYRTFVDRLLPTT</sequence>
<feature type="compositionally biased region" description="Basic and acidic residues" evidence="1">
    <location>
        <begin position="1"/>
        <end position="20"/>
    </location>
</feature>
<proteinExistence type="predicted"/>
<gene>
    <name evidence="2" type="ORF">ACFPCV_18015</name>
</gene>
<comment type="caution">
    <text evidence="2">The sequence shown here is derived from an EMBL/GenBank/DDBJ whole genome shotgun (WGS) entry which is preliminary data.</text>
</comment>
<keyword evidence="3" id="KW-1185">Reference proteome</keyword>
<evidence type="ECO:0000256" key="1">
    <source>
        <dbReference type="SAM" id="MobiDB-lite"/>
    </source>
</evidence>
<evidence type="ECO:0000313" key="2">
    <source>
        <dbReference type="EMBL" id="MFC4855410.1"/>
    </source>
</evidence>
<accession>A0ABV9S1C3</accession>
<dbReference type="EMBL" id="JBHSIS010000007">
    <property type="protein sequence ID" value="MFC4855410.1"/>
    <property type="molecule type" value="Genomic_DNA"/>
</dbReference>
<dbReference type="Proteomes" id="UP001595859">
    <property type="component" value="Unassembled WGS sequence"/>
</dbReference>
<evidence type="ECO:0000313" key="3">
    <source>
        <dbReference type="Proteomes" id="UP001595859"/>
    </source>
</evidence>
<name>A0ABV9S1C3_9PSEU</name>
<dbReference type="RefSeq" id="WP_378057356.1">
    <property type="nucleotide sequence ID" value="NZ_JBHSIS010000007.1"/>
</dbReference>
<organism evidence="2 3">
    <name type="scientific">Actinophytocola glycyrrhizae</name>
    <dbReference type="NCBI Taxonomy" id="2044873"/>
    <lineage>
        <taxon>Bacteria</taxon>
        <taxon>Bacillati</taxon>
        <taxon>Actinomycetota</taxon>
        <taxon>Actinomycetes</taxon>
        <taxon>Pseudonocardiales</taxon>
        <taxon>Pseudonocardiaceae</taxon>
    </lineage>
</organism>
<feature type="region of interest" description="Disordered" evidence="1">
    <location>
        <begin position="1"/>
        <end position="89"/>
    </location>
</feature>
<protein>
    <submittedName>
        <fullName evidence="2">Uncharacterized protein</fullName>
    </submittedName>
</protein>
<reference evidence="3" key="1">
    <citation type="journal article" date="2019" name="Int. J. Syst. Evol. Microbiol.">
        <title>The Global Catalogue of Microorganisms (GCM) 10K type strain sequencing project: providing services to taxonomists for standard genome sequencing and annotation.</title>
        <authorList>
            <consortium name="The Broad Institute Genomics Platform"/>
            <consortium name="The Broad Institute Genome Sequencing Center for Infectious Disease"/>
            <person name="Wu L."/>
            <person name="Ma J."/>
        </authorList>
    </citation>
    <scope>NUCLEOTIDE SEQUENCE [LARGE SCALE GENOMIC DNA]</scope>
    <source>
        <strain evidence="3">ZS-22-S1</strain>
    </source>
</reference>